<reference evidence="2" key="2">
    <citation type="submission" date="2021-02" db="EMBL/GenBank/DDBJ databases">
        <title>Aspergillus puulaauensis MK2 genome sequence.</title>
        <authorList>
            <person name="Futagami T."/>
            <person name="Mori K."/>
            <person name="Kadooka C."/>
            <person name="Tanaka T."/>
        </authorList>
    </citation>
    <scope>NUCLEOTIDE SEQUENCE</scope>
    <source>
        <strain evidence="2">MK2</strain>
    </source>
</reference>
<evidence type="ECO:0008006" key="4">
    <source>
        <dbReference type="Google" id="ProtNLM"/>
    </source>
</evidence>
<feature type="compositionally biased region" description="Basic and acidic residues" evidence="1">
    <location>
        <begin position="324"/>
        <end position="336"/>
    </location>
</feature>
<dbReference type="KEGG" id="apuu:APUU_30500A"/>
<dbReference type="GeneID" id="64972280"/>
<dbReference type="PANTHER" id="PTHR15410">
    <property type="entry name" value="HIRA-INTERACTING PROTEIN 3"/>
    <property type="match status" value="1"/>
</dbReference>
<evidence type="ECO:0000256" key="1">
    <source>
        <dbReference type="SAM" id="MobiDB-lite"/>
    </source>
</evidence>
<dbReference type="Proteomes" id="UP000654913">
    <property type="component" value="Chromosome 3"/>
</dbReference>
<dbReference type="OrthoDB" id="552755at2759"/>
<organism evidence="2 3">
    <name type="scientific">Aspergillus puulaauensis</name>
    <dbReference type="NCBI Taxonomy" id="1220207"/>
    <lineage>
        <taxon>Eukaryota</taxon>
        <taxon>Fungi</taxon>
        <taxon>Dikarya</taxon>
        <taxon>Ascomycota</taxon>
        <taxon>Pezizomycotina</taxon>
        <taxon>Eurotiomycetes</taxon>
        <taxon>Eurotiomycetidae</taxon>
        <taxon>Eurotiales</taxon>
        <taxon>Aspergillaceae</taxon>
        <taxon>Aspergillus</taxon>
    </lineage>
</organism>
<evidence type="ECO:0000313" key="3">
    <source>
        <dbReference type="Proteomes" id="UP000654913"/>
    </source>
</evidence>
<feature type="region of interest" description="Disordered" evidence="1">
    <location>
        <begin position="324"/>
        <end position="366"/>
    </location>
</feature>
<feature type="compositionally biased region" description="Low complexity" evidence="1">
    <location>
        <begin position="225"/>
        <end position="236"/>
    </location>
</feature>
<proteinExistence type="predicted"/>
<dbReference type="GO" id="GO:0005634">
    <property type="term" value="C:nucleus"/>
    <property type="evidence" value="ECO:0007669"/>
    <property type="project" value="TreeGrafter"/>
</dbReference>
<name>A0A7R7XJ38_9EURO</name>
<sequence>MAPRYSLADSASESEPNGSDAPPQPSDKEIERALRDTVAKIFKAGKTEELTVKRVRLAAEKSLHVEEGFFRSNGDWKGKSDQIIKNEVEVQDAAAQEPNADGIEDESAGTPPTNTSRPIKRAKPKAPSTSRKRRKTSTESDVDSGGSDENSEEVATKRTKKPKEAAKSEPEVSNAEILDDSDGSKEQQGAQSLKQKEEVAGDSESEMSVVLDEEPEPKRQRQKKSTGTTSGTTSGKAMKKAPAKAKDADADPNQAEIKRLQGWLIKCGIRKMWARELAPYDTPKAKIKHLKDMLKEAGMEGRYSLEKAKQIKEERELREDLEMVQEGAKRWGKATEGEDSDGQPRRRLNRGRKALAFLDSEGEETD</sequence>
<dbReference type="EMBL" id="AP024445">
    <property type="protein sequence ID" value="BCS22275.1"/>
    <property type="molecule type" value="Genomic_DNA"/>
</dbReference>
<feature type="region of interest" description="Disordered" evidence="1">
    <location>
        <begin position="1"/>
        <end position="29"/>
    </location>
</feature>
<feature type="compositionally biased region" description="Basic and acidic residues" evidence="1">
    <location>
        <begin position="66"/>
        <end position="88"/>
    </location>
</feature>
<accession>A0A7R7XJ38</accession>
<dbReference type="InterPro" id="IPR037647">
    <property type="entry name" value="HIRIP3"/>
</dbReference>
<dbReference type="PANTHER" id="PTHR15410:SF2">
    <property type="entry name" value="HIRA-INTERACTING PROTEIN 3"/>
    <property type="match status" value="1"/>
</dbReference>
<dbReference type="AlphaFoldDB" id="A0A7R7XJ38"/>
<protein>
    <recommendedName>
        <fullName evidence="4">Transcriptional regulator</fullName>
    </recommendedName>
</protein>
<keyword evidence="3" id="KW-1185">Reference proteome</keyword>
<gene>
    <name evidence="2" type="ORF">APUU_30500A</name>
</gene>
<dbReference type="RefSeq" id="XP_041554469.1">
    <property type="nucleotide sequence ID" value="XM_041701601.1"/>
</dbReference>
<feature type="region of interest" description="Disordered" evidence="1">
    <location>
        <begin position="66"/>
        <end position="253"/>
    </location>
</feature>
<reference evidence="2" key="1">
    <citation type="submission" date="2021-01" db="EMBL/GenBank/DDBJ databases">
        <authorList>
            <consortium name="Aspergillus puulaauensis MK2 genome sequencing consortium"/>
            <person name="Kazuki M."/>
            <person name="Futagami T."/>
        </authorList>
    </citation>
    <scope>NUCLEOTIDE SEQUENCE</scope>
    <source>
        <strain evidence="2">MK2</strain>
    </source>
</reference>
<feature type="compositionally biased region" description="Basic residues" evidence="1">
    <location>
        <begin position="118"/>
        <end position="135"/>
    </location>
</feature>
<feature type="compositionally biased region" description="Acidic residues" evidence="1">
    <location>
        <begin position="200"/>
        <end position="215"/>
    </location>
</feature>
<evidence type="ECO:0000313" key="2">
    <source>
        <dbReference type="EMBL" id="BCS22275.1"/>
    </source>
</evidence>